<evidence type="ECO:0000313" key="4">
    <source>
        <dbReference type="Proteomes" id="UP000070319"/>
    </source>
</evidence>
<protein>
    <submittedName>
        <fullName evidence="3">Uncharacterized protein</fullName>
    </submittedName>
</protein>
<proteinExistence type="predicted"/>
<dbReference type="EMBL" id="LTDF01000068">
    <property type="protein sequence ID" value="KXT52267.1"/>
    <property type="molecule type" value="Genomic_DNA"/>
</dbReference>
<keyword evidence="2" id="KW-1133">Transmembrane helix</keyword>
<dbReference type="Proteomes" id="UP000070319">
    <property type="component" value="Unassembled WGS sequence"/>
</dbReference>
<keyword evidence="2" id="KW-0812">Transmembrane</keyword>
<feature type="region of interest" description="Disordered" evidence="1">
    <location>
        <begin position="52"/>
        <end position="78"/>
    </location>
</feature>
<keyword evidence="2" id="KW-0472">Membrane</keyword>
<name>A0A139LLE3_9BACE</name>
<feature type="transmembrane region" description="Helical" evidence="2">
    <location>
        <begin position="20"/>
        <end position="42"/>
    </location>
</feature>
<evidence type="ECO:0000256" key="2">
    <source>
        <dbReference type="SAM" id="Phobius"/>
    </source>
</evidence>
<evidence type="ECO:0000256" key="1">
    <source>
        <dbReference type="SAM" id="MobiDB-lite"/>
    </source>
</evidence>
<gene>
    <name evidence="3" type="ORF">HMPREF2531_01677</name>
</gene>
<reference evidence="3 4" key="1">
    <citation type="submission" date="2016-02" db="EMBL/GenBank/DDBJ databases">
        <authorList>
            <person name="Wen L."/>
            <person name="He K."/>
            <person name="Yang H."/>
        </authorList>
    </citation>
    <scope>NUCLEOTIDE SEQUENCE [LARGE SCALE GENOMIC DNA]</scope>
    <source>
        <strain evidence="3 4">KLE1704</strain>
    </source>
</reference>
<accession>A0A139LLE3</accession>
<dbReference type="AlphaFoldDB" id="A0A139LLE3"/>
<organism evidence="3">
    <name type="scientific">Bacteroides intestinalis</name>
    <dbReference type="NCBI Taxonomy" id="329854"/>
    <lineage>
        <taxon>Bacteria</taxon>
        <taxon>Pseudomonadati</taxon>
        <taxon>Bacteroidota</taxon>
        <taxon>Bacteroidia</taxon>
        <taxon>Bacteroidales</taxon>
        <taxon>Bacteroidaceae</taxon>
        <taxon>Bacteroides</taxon>
    </lineage>
</organism>
<dbReference type="PATRIC" id="fig|329854.7.peg.1707"/>
<evidence type="ECO:0000313" key="3">
    <source>
        <dbReference type="EMBL" id="KXT52267.1"/>
    </source>
</evidence>
<sequence length="78" mass="9186">MSLNFPGNQLYRQNVQHLYIGRIASIYPMCCIYISNTLYLYIQRHRHIDAKRTEKRKTFKTSNADDLTHTPEIPDASL</sequence>
<comment type="caution">
    <text evidence="3">The sequence shown here is derived from an EMBL/GenBank/DDBJ whole genome shotgun (WGS) entry which is preliminary data.</text>
</comment>